<keyword evidence="1" id="KW-1133">Transmembrane helix</keyword>
<evidence type="ECO:0000313" key="3">
    <source>
        <dbReference type="Proteomes" id="UP001501094"/>
    </source>
</evidence>
<name>A0ABN2N1S4_9MICO</name>
<dbReference type="Proteomes" id="UP001501094">
    <property type="component" value="Unassembled WGS sequence"/>
</dbReference>
<feature type="transmembrane region" description="Helical" evidence="1">
    <location>
        <begin position="115"/>
        <end position="132"/>
    </location>
</feature>
<evidence type="ECO:0000256" key="1">
    <source>
        <dbReference type="SAM" id="Phobius"/>
    </source>
</evidence>
<dbReference type="EMBL" id="BAAANL010000001">
    <property type="protein sequence ID" value="GAA1848806.1"/>
    <property type="molecule type" value="Genomic_DNA"/>
</dbReference>
<feature type="transmembrane region" description="Helical" evidence="1">
    <location>
        <begin position="81"/>
        <end position="103"/>
    </location>
</feature>
<comment type="caution">
    <text evidence="2">The sequence shown here is derived from an EMBL/GenBank/DDBJ whole genome shotgun (WGS) entry which is preliminary data.</text>
</comment>
<feature type="transmembrane region" description="Helical" evidence="1">
    <location>
        <begin position="168"/>
        <end position="201"/>
    </location>
</feature>
<dbReference type="RefSeq" id="WP_344098722.1">
    <property type="nucleotide sequence ID" value="NZ_BAAANL010000001.1"/>
</dbReference>
<protein>
    <recommendedName>
        <fullName evidence="4">Integral membrane protein</fullName>
    </recommendedName>
</protein>
<sequence>MSDAAARQEPPVRPARSLHDSFALLAECLLVGVYVLIGSLPVITLPAALAAGCAHIGRHLAGERTDLARFARDWWSAVKDLWLLGVAALVLAVLLTVNVQVAASGALPGGDVVRWVSLAVGAVGAVVVLRVAGRWSRVNGKSDDDGARARDLVPLAARVAREDPTGSLLLLLALGLCGVLIWMLAPLVIVVGGLLSLAVVAVEHRHERRDEQA</sequence>
<organism evidence="2 3">
    <name type="scientific">Myceligenerans crystallogenes</name>
    <dbReference type="NCBI Taxonomy" id="316335"/>
    <lineage>
        <taxon>Bacteria</taxon>
        <taxon>Bacillati</taxon>
        <taxon>Actinomycetota</taxon>
        <taxon>Actinomycetes</taxon>
        <taxon>Micrococcales</taxon>
        <taxon>Promicromonosporaceae</taxon>
        <taxon>Myceligenerans</taxon>
    </lineage>
</organism>
<evidence type="ECO:0008006" key="4">
    <source>
        <dbReference type="Google" id="ProtNLM"/>
    </source>
</evidence>
<gene>
    <name evidence="2" type="ORF">GCM10009751_01150</name>
</gene>
<keyword evidence="3" id="KW-1185">Reference proteome</keyword>
<evidence type="ECO:0000313" key="2">
    <source>
        <dbReference type="EMBL" id="GAA1848806.1"/>
    </source>
</evidence>
<reference evidence="2 3" key="1">
    <citation type="journal article" date="2019" name="Int. J. Syst. Evol. Microbiol.">
        <title>The Global Catalogue of Microorganisms (GCM) 10K type strain sequencing project: providing services to taxonomists for standard genome sequencing and annotation.</title>
        <authorList>
            <consortium name="The Broad Institute Genomics Platform"/>
            <consortium name="The Broad Institute Genome Sequencing Center for Infectious Disease"/>
            <person name="Wu L."/>
            <person name="Ma J."/>
        </authorList>
    </citation>
    <scope>NUCLEOTIDE SEQUENCE [LARGE SCALE GENOMIC DNA]</scope>
    <source>
        <strain evidence="2 3">JCM 14326</strain>
    </source>
</reference>
<proteinExistence type="predicted"/>
<accession>A0ABN2N1S4</accession>
<keyword evidence="1" id="KW-0812">Transmembrane</keyword>
<keyword evidence="1" id="KW-0472">Membrane</keyword>